<dbReference type="EMBL" id="JAAGLI010000842">
    <property type="protein sequence ID" value="NEA26846.1"/>
    <property type="molecule type" value="Genomic_DNA"/>
</dbReference>
<dbReference type="SUPFAM" id="SSF88723">
    <property type="entry name" value="PIN domain-like"/>
    <property type="match status" value="1"/>
</dbReference>
<proteinExistence type="predicted"/>
<organism evidence="2 3">
    <name type="scientific">Actinomadura bangladeshensis</name>
    <dbReference type="NCBI Taxonomy" id="453573"/>
    <lineage>
        <taxon>Bacteria</taxon>
        <taxon>Bacillati</taxon>
        <taxon>Actinomycetota</taxon>
        <taxon>Actinomycetes</taxon>
        <taxon>Streptosporangiales</taxon>
        <taxon>Thermomonosporaceae</taxon>
        <taxon>Actinomadura</taxon>
    </lineage>
</organism>
<feature type="domain" description="PIN like" evidence="1">
    <location>
        <begin position="38"/>
        <end position="284"/>
    </location>
</feature>
<dbReference type="InterPro" id="IPR041578">
    <property type="entry name" value="PIN_8"/>
</dbReference>
<sequence length="479" mass="54082">MVADDVAHLPLIRRYQAWIEPDGGVSEDARELFYSAGMIVLDTNVLLDLYRYTPEAREEVLEALKRVAGRLWMPYQVGLEFVRGRNKVIHDRTRLLSAVAQQVRHGFDQAWQDIASALAQVKQLLADHANDRAGQQELDELINQESFRKLTAPWMKELISRAEQIKDSQDIQLKSLVAGPDSVLHQVAELYEDRIGEPPSNADLQQRVEKAARFRYPNRIPPGFADSAKGTDLAAAGDFLLWEEVVRRASDLPAPRRVLFVSSDAKEDWYEPSTPGRRKQPWPHLFEEMRRRSQAELLLVRPQDFFRDVREYLNADIAQSTVEEIEKAAGARGDEDWTATVLAEQRARMVTPPEELLLEACRAAELPSSVVRYALSGTGDPVFKWWLIGATAALDLRQLTNEELSVDLSAAVVSDTPPDDTWVGGEVFSPGQWPYRTSSWIAPWFVGAVKSVPLADRGSLLRLEVRRINAHSMQDENPA</sequence>
<name>A0A6L9QP49_9ACTN</name>
<dbReference type="InterPro" id="IPR029060">
    <property type="entry name" value="PIN-like_dom_sf"/>
</dbReference>
<dbReference type="AlphaFoldDB" id="A0A6L9QP49"/>
<evidence type="ECO:0000259" key="1">
    <source>
        <dbReference type="Pfam" id="PF18476"/>
    </source>
</evidence>
<accession>A0A6L9QP49</accession>
<dbReference type="Proteomes" id="UP000475532">
    <property type="component" value="Unassembled WGS sequence"/>
</dbReference>
<dbReference type="Pfam" id="PF18476">
    <property type="entry name" value="PIN_8"/>
    <property type="match status" value="1"/>
</dbReference>
<dbReference type="Gene3D" id="3.40.50.1010">
    <property type="entry name" value="5'-nuclease"/>
    <property type="match status" value="1"/>
</dbReference>
<gene>
    <name evidence="2" type="ORF">G3I70_30740</name>
</gene>
<evidence type="ECO:0000313" key="2">
    <source>
        <dbReference type="EMBL" id="NEA26846.1"/>
    </source>
</evidence>
<evidence type="ECO:0000313" key="3">
    <source>
        <dbReference type="Proteomes" id="UP000475532"/>
    </source>
</evidence>
<reference evidence="2 3" key="1">
    <citation type="submission" date="2020-01" db="EMBL/GenBank/DDBJ databases">
        <title>Insect and environment-associated Actinomycetes.</title>
        <authorList>
            <person name="Currrie C."/>
            <person name="Chevrette M."/>
            <person name="Carlson C."/>
            <person name="Stubbendieck R."/>
            <person name="Wendt-Pienkowski E."/>
        </authorList>
    </citation>
    <scope>NUCLEOTIDE SEQUENCE [LARGE SCALE GENOMIC DNA]</scope>
    <source>
        <strain evidence="2 3">SID10258</strain>
    </source>
</reference>
<dbReference type="RefSeq" id="WP_163060887.1">
    <property type="nucleotide sequence ID" value="NZ_JAAGLI010000842.1"/>
</dbReference>
<protein>
    <recommendedName>
        <fullName evidence="1">PIN like domain-containing protein</fullName>
    </recommendedName>
</protein>
<comment type="caution">
    <text evidence="2">The sequence shown here is derived from an EMBL/GenBank/DDBJ whole genome shotgun (WGS) entry which is preliminary data.</text>
</comment>